<accession>A0A556MYS1</accession>
<keyword evidence="3" id="KW-1185">Reference proteome</keyword>
<evidence type="ECO:0000313" key="3">
    <source>
        <dbReference type="Proteomes" id="UP000316008"/>
    </source>
</evidence>
<evidence type="ECO:0000313" key="2">
    <source>
        <dbReference type="EMBL" id="TSJ45003.1"/>
    </source>
</evidence>
<reference evidence="2 3" key="1">
    <citation type="submission" date="2019-07" db="EMBL/GenBank/DDBJ databases">
        <authorList>
            <person name="Huq M.A."/>
        </authorList>
    </citation>
    <scope>NUCLEOTIDE SEQUENCE [LARGE SCALE GENOMIC DNA]</scope>
    <source>
        <strain evidence="2 3">MAH-3</strain>
    </source>
</reference>
<keyword evidence="1" id="KW-0732">Signal</keyword>
<sequence>MKKYNKSLVFSLFAIIGILIFSACSSDSSERDAADAASAIIEGNEKIVAFGHISAMNILNHADYKSIPKVNTILGSVLGNWKRGLEIDKPIYYALEAPFGHDGTPETVYAIINIKNQDSLASIISEMGYALDKDGDISYHQEDDVTFGIRNKLLIVISKPGDYDGKTKMKEAFALTEGDLSEGKTADIVAQTGDIVSGIDVARLLHTSNTELEILPAEKKEHLDELVEDAYIKTVVNFTDGMATIESDNLFSEDLKDELFFKDNNGKMLVSQLGGGDPWMGVAMNLDLRKGESFLNDYLPTAQKRLTEDFPGEVKFALLALGQNPLSKLFSGHAGMVLKGDPQSAMGMELEYNSYLGLGPKGDLLQKMMDDQFSALAEKKGDTYVMGDLTVKSTKNGIFASSGKKTGGKLSLPPYAKHFGEDSFSLFIAFEKMDVKSLELEDAAKVIEILQYVTVNANRDGSKIVIAAKKKHVNILKQVTDFYANQIMDKMDAMGV</sequence>
<evidence type="ECO:0008006" key="4">
    <source>
        <dbReference type="Google" id="ProtNLM"/>
    </source>
</evidence>
<feature type="chain" id="PRO_5022241399" description="DUF4836 family protein" evidence="1">
    <location>
        <begin position="26"/>
        <end position="496"/>
    </location>
</feature>
<organism evidence="2 3">
    <name type="scientific">Fluviicola chungangensis</name>
    <dbReference type="NCBI Taxonomy" id="2597671"/>
    <lineage>
        <taxon>Bacteria</taxon>
        <taxon>Pseudomonadati</taxon>
        <taxon>Bacteroidota</taxon>
        <taxon>Flavobacteriia</taxon>
        <taxon>Flavobacteriales</taxon>
        <taxon>Crocinitomicaceae</taxon>
        <taxon>Fluviicola</taxon>
    </lineage>
</organism>
<protein>
    <recommendedName>
        <fullName evidence="4">DUF4836 family protein</fullName>
    </recommendedName>
</protein>
<dbReference type="OrthoDB" id="9553296at2"/>
<name>A0A556MYS1_9FLAO</name>
<dbReference type="AlphaFoldDB" id="A0A556MYS1"/>
<evidence type="ECO:0000256" key="1">
    <source>
        <dbReference type="SAM" id="SignalP"/>
    </source>
</evidence>
<dbReference type="RefSeq" id="WP_144333124.1">
    <property type="nucleotide sequence ID" value="NZ_VLPL01000004.1"/>
</dbReference>
<dbReference type="Proteomes" id="UP000316008">
    <property type="component" value="Unassembled WGS sequence"/>
</dbReference>
<feature type="signal peptide" evidence="1">
    <location>
        <begin position="1"/>
        <end position="25"/>
    </location>
</feature>
<comment type="caution">
    <text evidence="2">The sequence shown here is derived from an EMBL/GenBank/DDBJ whole genome shotgun (WGS) entry which is preliminary data.</text>
</comment>
<dbReference type="EMBL" id="VLPL01000004">
    <property type="protein sequence ID" value="TSJ45003.1"/>
    <property type="molecule type" value="Genomic_DNA"/>
</dbReference>
<gene>
    <name evidence="2" type="ORF">FO442_10430</name>
</gene>
<proteinExistence type="predicted"/>
<dbReference type="PROSITE" id="PS51257">
    <property type="entry name" value="PROKAR_LIPOPROTEIN"/>
    <property type="match status" value="1"/>
</dbReference>